<accession>A0ABQ8FXP9</accession>
<protein>
    <submittedName>
        <fullName evidence="2">Uncharacterized protein</fullName>
    </submittedName>
</protein>
<name>A0ABQ8FXP9_9PEZI</name>
<sequence length="194" mass="21746">SLAAILENPWVQRSFIVSNKDPPYSLYTDILGETFTYKRLDWEAARYFTLILCSKNLAVANCFRVPFVTKMGRDILVFDVLVSNTSTRTPLRECFRLCTAHLESLWEGIAYRQGQLALISSLLKGDLAMGSKIVAGVAGGDMNVCDSSEHQWHKASSIDLKDAWEDVPTPPIPVLRPFQKDHSFGQAKGNTWGY</sequence>
<dbReference type="EMBL" id="JAGTJR010000038">
    <property type="protein sequence ID" value="KAH7034004.1"/>
    <property type="molecule type" value="Genomic_DNA"/>
</dbReference>
<keyword evidence="3" id="KW-1185">Reference proteome</keyword>
<dbReference type="EMBL" id="JAGTJR010000165">
    <property type="protein sequence ID" value="KAH7000827.1"/>
    <property type="molecule type" value="Genomic_DNA"/>
</dbReference>
<dbReference type="Proteomes" id="UP000774617">
    <property type="component" value="Unassembled WGS sequence"/>
</dbReference>
<proteinExistence type="predicted"/>
<dbReference type="SUPFAM" id="SSF56219">
    <property type="entry name" value="DNase I-like"/>
    <property type="match status" value="1"/>
</dbReference>
<dbReference type="Gene3D" id="3.60.10.10">
    <property type="entry name" value="Endonuclease/exonuclease/phosphatase"/>
    <property type="match status" value="1"/>
</dbReference>
<comment type="caution">
    <text evidence="2">The sequence shown here is derived from an EMBL/GenBank/DDBJ whole genome shotgun (WGS) entry which is preliminary data.</text>
</comment>
<reference evidence="2 3" key="1">
    <citation type="journal article" date="2021" name="Nat. Commun.">
        <title>Genetic determinants of endophytism in the Arabidopsis root mycobiome.</title>
        <authorList>
            <person name="Mesny F."/>
            <person name="Miyauchi S."/>
            <person name="Thiergart T."/>
            <person name="Pickel B."/>
            <person name="Atanasova L."/>
            <person name="Karlsson M."/>
            <person name="Huettel B."/>
            <person name="Barry K.W."/>
            <person name="Haridas S."/>
            <person name="Chen C."/>
            <person name="Bauer D."/>
            <person name="Andreopoulos W."/>
            <person name="Pangilinan J."/>
            <person name="LaButti K."/>
            <person name="Riley R."/>
            <person name="Lipzen A."/>
            <person name="Clum A."/>
            <person name="Drula E."/>
            <person name="Henrissat B."/>
            <person name="Kohler A."/>
            <person name="Grigoriev I.V."/>
            <person name="Martin F.M."/>
            <person name="Hacquard S."/>
        </authorList>
    </citation>
    <scope>NUCLEOTIDE SEQUENCE [LARGE SCALE GENOMIC DNA]</scope>
    <source>
        <strain evidence="2 3">MPI-SDFR-AT-0080</strain>
    </source>
</reference>
<evidence type="ECO:0000313" key="1">
    <source>
        <dbReference type="EMBL" id="KAH7000827.1"/>
    </source>
</evidence>
<feature type="non-terminal residue" evidence="2">
    <location>
        <position position="1"/>
    </location>
</feature>
<dbReference type="InterPro" id="IPR036691">
    <property type="entry name" value="Endo/exonu/phosph_ase_sf"/>
</dbReference>
<organism evidence="2 3">
    <name type="scientific">Macrophomina phaseolina</name>
    <dbReference type="NCBI Taxonomy" id="35725"/>
    <lineage>
        <taxon>Eukaryota</taxon>
        <taxon>Fungi</taxon>
        <taxon>Dikarya</taxon>
        <taxon>Ascomycota</taxon>
        <taxon>Pezizomycotina</taxon>
        <taxon>Dothideomycetes</taxon>
        <taxon>Dothideomycetes incertae sedis</taxon>
        <taxon>Botryosphaeriales</taxon>
        <taxon>Botryosphaeriaceae</taxon>
        <taxon>Macrophomina</taxon>
    </lineage>
</organism>
<evidence type="ECO:0000313" key="3">
    <source>
        <dbReference type="Proteomes" id="UP000774617"/>
    </source>
</evidence>
<gene>
    <name evidence="2" type="ORF">B0J12DRAFT_582422</name>
    <name evidence="1" type="ORF">B0J12DRAFT_587714</name>
</gene>
<evidence type="ECO:0000313" key="2">
    <source>
        <dbReference type="EMBL" id="KAH7034004.1"/>
    </source>
</evidence>